<sequence>MRGLGKPGDPRENPPTSGIVRHDSRGDPAGNQTRSWSRKCSTGFRNFILHFNKKDHASTCRCGRKRHGSIAGIGAGMKGRVKREIPEKARRPTASSGTIPTCENPVTRPGIEPGSPWWEASVLIAQPPWSPKSQVITNCIVKSSFRNTVYYCYQSPVGAARAGEIRGRRPSGGGVSVTS</sequence>
<evidence type="ECO:0000313" key="3">
    <source>
        <dbReference type="Proteomes" id="UP001159363"/>
    </source>
</evidence>
<organism evidence="2 3">
    <name type="scientific">Dryococelus australis</name>
    <dbReference type="NCBI Taxonomy" id="614101"/>
    <lineage>
        <taxon>Eukaryota</taxon>
        <taxon>Metazoa</taxon>
        <taxon>Ecdysozoa</taxon>
        <taxon>Arthropoda</taxon>
        <taxon>Hexapoda</taxon>
        <taxon>Insecta</taxon>
        <taxon>Pterygota</taxon>
        <taxon>Neoptera</taxon>
        <taxon>Polyneoptera</taxon>
        <taxon>Phasmatodea</taxon>
        <taxon>Verophasmatodea</taxon>
        <taxon>Anareolatae</taxon>
        <taxon>Phasmatidae</taxon>
        <taxon>Eurycanthinae</taxon>
        <taxon>Dryococelus</taxon>
    </lineage>
</organism>
<dbReference type="Proteomes" id="UP001159363">
    <property type="component" value="Chromosome 14"/>
</dbReference>
<comment type="caution">
    <text evidence="2">The sequence shown here is derived from an EMBL/GenBank/DDBJ whole genome shotgun (WGS) entry which is preliminary data.</text>
</comment>
<feature type="region of interest" description="Disordered" evidence="1">
    <location>
        <begin position="1"/>
        <end position="37"/>
    </location>
</feature>
<feature type="region of interest" description="Disordered" evidence="1">
    <location>
        <begin position="87"/>
        <end position="107"/>
    </location>
</feature>
<accession>A0ABQ9G5R4</accession>
<keyword evidence="3" id="KW-1185">Reference proteome</keyword>
<gene>
    <name evidence="2" type="ORF">PR048_031595</name>
</gene>
<reference evidence="2 3" key="1">
    <citation type="submission" date="2023-02" db="EMBL/GenBank/DDBJ databases">
        <title>LHISI_Scaffold_Assembly.</title>
        <authorList>
            <person name="Stuart O.P."/>
            <person name="Cleave R."/>
            <person name="Magrath M.J.L."/>
            <person name="Mikheyev A.S."/>
        </authorList>
    </citation>
    <scope>NUCLEOTIDE SEQUENCE [LARGE SCALE GENOMIC DNA]</scope>
    <source>
        <strain evidence="2">Daus_M_001</strain>
        <tissue evidence="2">Leg muscle</tissue>
    </source>
</reference>
<evidence type="ECO:0000313" key="2">
    <source>
        <dbReference type="EMBL" id="KAJ8867790.1"/>
    </source>
</evidence>
<name>A0ABQ9G5R4_9NEOP</name>
<protein>
    <submittedName>
        <fullName evidence="2">Uncharacterized protein</fullName>
    </submittedName>
</protein>
<dbReference type="EMBL" id="JARBHB010000015">
    <property type="protein sequence ID" value="KAJ8867790.1"/>
    <property type="molecule type" value="Genomic_DNA"/>
</dbReference>
<proteinExistence type="predicted"/>
<evidence type="ECO:0000256" key="1">
    <source>
        <dbReference type="SAM" id="MobiDB-lite"/>
    </source>
</evidence>